<dbReference type="EMBL" id="JARIHO010000018">
    <property type="protein sequence ID" value="KAJ7347827.1"/>
    <property type="molecule type" value="Genomic_DNA"/>
</dbReference>
<evidence type="ECO:0000256" key="1">
    <source>
        <dbReference type="SAM" id="SignalP"/>
    </source>
</evidence>
<evidence type="ECO:0000313" key="3">
    <source>
        <dbReference type="Proteomes" id="UP001218218"/>
    </source>
</evidence>
<evidence type="ECO:0000313" key="2">
    <source>
        <dbReference type="EMBL" id="KAJ7347827.1"/>
    </source>
</evidence>
<keyword evidence="3" id="KW-1185">Reference proteome</keyword>
<organism evidence="2 3">
    <name type="scientific">Mycena albidolilacea</name>
    <dbReference type="NCBI Taxonomy" id="1033008"/>
    <lineage>
        <taxon>Eukaryota</taxon>
        <taxon>Fungi</taxon>
        <taxon>Dikarya</taxon>
        <taxon>Basidiomycota</taxon>
        <taxon>Agaricomycotina</taxon>
        <taxon>Agaricomycetes</taxon>
        <taxon>Agaricomycetidae</taxon>
        <taxon>Agaricales</taxon>
        <taxon>Marasmiineae</taxon>
        <taxon>Mycenaceae</taxon>
        <taxon>Mycena</taxon>
    </lineage>
</organism>
<accession>A0AAD7A1Q1</accession>
<dbReference type="Proteomes" id="UP001218218">
    <property type="component" value="Unassembled WGS sequence"/>
</dbReference>
<keyword evidence="1" id="KW-0732">Signal</keyword>
<comment type="caution">
    <text evidence="2">The sequence shown here is derived from an EMBL/GenBank/DDBJ whole genome shotgun (WGS) entry which is preliminary data.</text>
</comment>
<gene>
    <name evidence="2" type="ORF">DFH08DRAFT_808602</name>
</gene>
<reference evidence="2" key="1">
    <citation type="submission" date="2023-03" db="EMBL/GenBank/DDBJ databases">
        <title>Massive genome expansion in bonnet fungi (Mycena s.s.) driven by repeated elements and novel gene families across ecological guilds.</title>
        <authorList>
            <consortium name="Lawrence Berkeley National Laboratory"/>
            <person name="Harder C.B."/>
            <person name="Miyauchi S."/>
            <person name="Viragh M."/>
            <person name="Kuo A."/>
            <person name="Thoen E."/>
            <person name="Andreopoulos B."/>
            <person name="Lu D."/>
            <person name="Skrede I."/>
            <person name="Drula E."/>
            <person name="Henrissat B."/>
            <person name="Morin E."/>
            <person name="Kohler A."/>
            <person name="Barry K."/>
            <person name="LaButti K."/>
            <person name="Morin E."/>
            <person name="Salamov A."/>
            <person name="Lipzen A."/>
            <person name="Mereny Z."/>
            <person name="Hegedus B."/>
            <person name="Baldrian P."/>
            <person name="Stursova M."/>
            <person name="Weitz H."/>
            <person name="Taylor A."/>
            <person name="Grigoriev I.V."/>
            <person name="Nagy L.G."/>
            <person name="Martin F."/>
            <person name="Kauserud H."/>
        </authorList>
    </citation>
    <scope>NUCLEOTIDE SEQUENCE</scope>
    <source>
        <strain evidence="2">CBHHK002</strain>
    </source>
</reference>
<name>A0AAD7A1Q1_9AGAR</name>
<feature type="signal peptide" evidence="1">
    <location>
        <begin position="1"/>
        <end position="34"/>
    </location>
</feature>
<dbReference type="AlphaFoldDB" id="A0AAD7A1Q1"/>
<proteinExistence type="predicted"/>
<feature type="chain" id="PRO_5042175442" evidence="1">
    <location>
        <begin position="35"/>
        <end position="117"/>
    </location>
</feature>
<protein>
    <submittedName>
        <fullName evidence="2">Uncharacterized protein</fullName>
    </submittedName>
</protein>
<sequence>MPGLWPVFATARWPSPKAITRALLLIQWTLLTSARLPVKPRATALPVPDINNQECKGNDFAGMLLTEINAFVRNHEDALKGIPYEEADRMVAGSSIADLWFRDFVDEAGPQEDGAWR</sequence>